<evidence type="ECO:0000313" key="1">
    <source>
        <dbReference type="EMBL" id="TFK62430.1"/>
    </source>
</evidence>
<name>A0ACD3A9T5_9AGAR</name>
<reference evidence="1 2" key="1">
    <citation type="journal article" date="2019" name="Nat. Ecol. Evol.">
        <title>Megaphylogeny resolves global patterns of mushroom evolution.</title>
        <authorList>
            <person name="Varga T."/>
            <person name="Krizsan K."/>
            <person name="Foldi C."/>
            <person name="Dima B."/>
            <person name="Sanchez-Garcia M."/>
            <person name="Sanchez-Ramirez S."/>
            <person name="Szollosi G.J."/>
            <person name="Szarkandi J.G."/>
            <person name="Papp V."/>
            <person name="Albert L."/>
            <person name="Andreopoulos W."/>
            <person name="Angelini C."/>
            <person name="Antonin V."/>
            <person name="Barry K.W."/>
            <person name="Bougher N.L."/>
            <person name="Buchanan P."/>
            <person name="Buyck B."/>
            <person name="Bense V."/>
            <person name="Catcheside P."/>
            <person name="Chovatia M."/>
            <person name="Cooper J."/>
            <person name="Damon W."/>
            <person name="Desjardin D."/>
            <person name="Finy P."/>
            <person name="Geml J."/>
            <person name="Haridas S."/>
            <person name="Hughes K."/>
            <person name="Justo A."/>
            <person name="Karasinski D."/>
            <person name="Kautmanova I."/>
            <person name="Kiss B."/>
            <person name="Kocsube S."/>
            <person name="Kotiranta H."/>
            <person name="LaButti K.M."/>
            <person name="Lechner B.E."/>
            <person name="Liimatainen K."/>
            <person name="Lipzen A."/>
            <person name="Lukacs Z."/>
            <person name="Mihaltcheva S."/>
            <person name="Morgado L.N."/>
            <person name="Niskanen T."/>
            <person name="Noordeloos M.E."/>
            <person name="Ohm R.A."/>
            <person name="Ortiz-Santana B."/>
            <person name="Ovrebo C."/>
            <person name="Racz N."/>
            <person name="Riley R."/>
            <person name="Savchenko A."/>
            <person name="Shiryaev A."/>
            <person name="Soop K."/>
            <person name="Spirin V."/>
            <person name="Szebenyi C."/>
            <person name="Tomsovsky M."/>
            <person name="Tulloss R.E."/>
            <person name="Uehling J."/>
            <person name="Grigoriev I.V."/>
            <person name="Vagvolgyi C."/>
            <person name="Papp T."/>
            <person name="Martin F.M."/>
            <person name="Miettinen O."/>
            <person name="Hibbett D.S."/>
            <person name="Nagy L.G."/>
        </authorList>
    </citation>
    <scope>NUCLEOTIDE SEQUENCE [LARGE SCALE GENOMIC DNA]</scope>
    <source>
        <strain evidence="1 2">NL-1719</strain>
    </source>
</reference>
<keyword evidence="2" id="KW-1185">Reference proteome</keyword>
<evidence type="ECO:0000313" key="2">
    <source>
        <dbReference type="Proteomes" id="UP000308600"/>
    </source>
</evidence>
<sequence length="154" mass="17342">MEEAWQGLIRAWSSTSSQPNTLAADSEEKVETDPISPVHQLAQLDLTLKRGDVEYEDYLPSFQDALREVNPHLSIRILEQQDYSKATTSGTIPKSFEVYPLKFSMDVRKYEVYGPDPDYDADDAKSEQGNGYDFFTNLGSTYRVESQVFGGGGR</sequence>
<organism evidence="1 2">
    <name type="scientific">Pluteus cervinus</name>
    <dbReference type="NCBI Taxonomy" id="181527"/>
    <lineage>
        <taxon>Eukaryota</taxon>
        <taxon>Fungi</taxon>
        <taxon>Dikarya</taxon>
        <taxon>Basidiomycota</taxon>
        <taxon>Agaricomycotina</taxon>
        <taxon>Agaricomycetes</taxon>
        <taxon>Agaricomycetidae</taxon>
        <taxon>Agaricales</taxon>
        <taxon>Pluteineae</taxon>
        <taxon>Pluteaceae</taxon>
        <taxon>Pluteus</taxon>
    </lineage>
</organism>
<proteinExistence type="predicted"/>
<gene>
    <name evidence="1" type="ORF">BDN72DRAFT_848724</name>
</gene>
<protein>
    <submittedName>
        <fullName evidence="1">Uncharacterized protein</fullName>
    </submittedName>
</protein>
<dbReference type="Proteomes" id="UP000308600">
    <property type="component" value="Unassembled WGS sequence"/>
</dbReference>
<dbReference type="EMBL" id="ML208583">
    <property type="protein sequence ID" value="TFK62430.1"/>
    <property type="molecule type" value="Genomic_DNA"/>
</dbReference>
<accession>A0ACD3A9T5</accession>